<feature type="coiled-coil region" evidence="1">
    <location>
        <begin position="280"/>
        <end position="325"/>
    </location>
</feature>
<gene>
    <name evidence="3" type="ORF">F53441_5407</name>
</gene>
<dbReference type="OrthoDB" id="5077911at2759"/>
<evidence type="ECO:0000313" key="4">
    <source>
        <dbReference type="Proteomes" id="UP000605986"/>
    </source>
</evidence>
<dbReference type="PANTHER" id="PTHR34403">
    <property type="entry name" value="TOL-PAL SYSTEM PROTEIN TOLA"/>
    <property type="match status" value="1"/>
</dbReference>
<dbReference type="EMBL" id="JAADJG010000212">
    <property type="protein sequence ID" value="KAF4451728.1"/>
    <property type="molecule type" value="Genomic_DNA"/>
</dbReference>
<evidence type="ECO:0000313" key="3">
    <source>
        <dbReference type="EMBL" id="KAF4451728.1"/>
    </source>
</evidence>
<reference evidence="3" key="1">
    <citation type="submission" date="2020-01" db="EMBL/GenBank/DDBJ databases">
        <title>Identification and distribution of gene clusters putatively required for synthesis of sphingolipid metabolism inhibitors in phylogenetically diverse species of the filamentous fungus Fusarium.</title>
        <authorList>
            <person name="Kim H.-S."/>
            <person name="Busman M."/>
            <person name="Brown D.W."/>
            <person name="Divon H."/>
            <person name="Uhlig S."/>
            <person name="Proctor R.H."/>
        </authorList>
    </citation>
    <scope>NUCLEOTIDE SEQUENCE</scope>
    <source>
        <strain evidence="3">NRRL 53441</strain>
    </source>
</reference>
<dbReference type="InterPro" id="IPR050972">
    <property type="entry name" value="SDr-like"/>
</dbReference>
<feature type="region of interest" description="Disordered" evidence="2">
    <location>
        <begin position="1"/>
        <end position="23"/>
    </location>
</feature>
<keyword evidence="4" id="KW-1185">Reference proteome</keyword>
<proteinExistence type="predicted"/>
<protein>
    <submittedName>
        <fullName evidence="3">Uncharacterized protein</fullName>
    </submittedName>
</protein>
<dbReference type="AlphaFoldDB" id="A0A8H4NZR5"/>
<evidence type="ECO:0000256" key="1">
    <source>
        <dbReference type="SAM" id="Coils"/>
    </source>
</evidence>
<keyword evidence="1" id="KW-0175">Coiled coil</keyword>
<feature type="compositionally biased region" description="Pro residues" evidence="2">
    <location>
        <begin position="1"/>
        <end position="10"/>
    </location>
</feature>
<accession>A0A8H4NZR5</accession>
<feature type="compositionally biased region" description="Basic and acidic residues" evidence="2">
    <location>
        <begin position="130"/>
        <end position="154"/>
    </location>
</feature>
<evidence type="ECO:0000256" key="2">
    <source>
        <dbReference type="SAM" id="MobiDB-lite"/>
    </source>
</evidence>
<organism evidence="3 4">
    <name type="scientific">Fusarium austroafricanum</name>
    <dbReference type="NCBI Taxonomy" id="2364996"/>
    <lineage>
        <taxon>Eukaryota</taxon>
        <taxon>Fungi</taxon>
        <taxon>Dikarya</taxon>
        <taxon>Ascomycota</taxon>
        <taxon>Pezizomycotina</taxon>
        <taxon>Sordariomycetes</taxon>
        <taxon>Hypocreomycetidae</taxon>
        <taxon>Hypocreales</taxon>
        <taxon>Nectriaceae</taxon>
        <taxon>Fusarium</taxon>
        <taxon>Fusarium concolor species complex</taxon>
    </lineage>
</organism>
<dbReference type="PANTHER" id="PTHR34403:SF17">
    <property type="entry name" value="RETINITIS PIGMENTOSA 1-LIKE 1 PROTEIN-LIKE"/>
    <property type="match status" value="1"/>
</dbReference>
<feature type="compositionally biased region" description="Basic residues" evidence="2">
    <location>
        <begin position="155"/>
        <end position="167"/>
    </location>
</feature>
<feature type="compositionally biased region" description="Acidic residues" evidence="2">
    <location>
        <begin position="224"/>
        <end position="244"/>
    </location>
</feature>
<dbReference type="Proteomes" id="UP000605986">
    <property type="component" value="Unassembled WGS sequence"/>
</dbReference>
<name>A0A8H4NZR5_9HYPO</name>
<comment type="caution">
    <text evidence="3">The sequence shown here is derived from an EMBL/GenBank/DDBJ whole genome shotgun (WGS) entry which is preliminary data.</text>
</comment>
<feature type="region of interest" description="Disordered" evidence="2">
    <location>
        <begin position="123"/>
        <end position="267"/>
    </location>
</feature>
<feature type="compositionally biased region" description="Basic and acidic residues" evidence="2">
    <location>
        <begin position="245"/>
        <end position="265"/>
    </location>
</feature>
<sequence>MASPRVPPRPSTSDRVPIPEPYNRNSRAVCKQLRQIHKACGKWPWDLLPGRVPDELDEEMVKQLGAAVKFASDDQYDVTVPEMAEWLNGKIKDGGVLTSKLCFDVVDWVMYIHDERTDYKENYTNNRKATQVERVKHDERQSGRKSSSNDEHGHGSGRRSSRIRKRQHSNDEVTLPLSPRSAPQSRQKKRSPRTRSSTAKNVAEAETQPEPKTKNEPKPKVEPEPESESESESESDPEPEPEPEPEPHPDHDMEMDVDSDPHDNEGANIITHRSLIGTSYQTLEEAIAASSRRLEVARLNLKEYEEDLEIEKEALETINSSLSEASQAHEVAIQNWRNAVIKAETKQNELTQIQDFAQSFSPDTQAAFTQEMRRLRDHALEDEKDTANELRTRRREFCILEERKDAKEGTIKKISARIRRF</sequence>
<feature type="compositionally biased region" description="Basic and acidic residues" evidence="2">
    <location>
        <begin position="209"/>
        <end position="223"/>
    </location>
</feature>